<dbReference type="CDD" id="cd21109">
    <property type="entry name" value="SPASM"/>
    <property type="match status" value="1"/>
</dbReference>
<reference evidence="7" key="2">
    <citation type="submission" date="2021-03" db="EMBL/GenBank/DDBJ databases">
        <authorList>
            <person name="Jaffe A."/>
        </authorList>
    </citation>
    <scope>NUCLEOTIDE SEQUENCE</scope>
    <source>
        <strain evidence="7">RIFCSPLOWO2_01_FULL_58_19</strain>
    </source>
</reference>
<evidence type="ECO:0000259" key="5">
    <source>
        <dbReference type="Pfam" id="PF04055"/>
    </source>
</evidence>
<dbReference type="AlphaFoldDB" id="A0A7J4JEX4"/>
<keyword evidence="2" id="KW-0479">Metal-binding</keyword>
<dbReference type="InterPro" id="IPR013785">
    <property type="entry name" value="Aldolase_TIM"/>
</dbReference>
<dbReference type="SUPFAM" id="SSF102114">
    <property type="entry name" value="Radical SAM enzymes"/>
    <property type="match status" value="1"/>
</dbReference>
<comment type="caution">
    <text evidence="6">The sequence shown here is derived from an EMBL/GenBank/DDBJ whole genome shotgun (WGS) entry which is preliminary data.</text>
</comment>
<name>A0A7J4JEX4_9ARCH</name>
<dbReference type="GO" id="GO:0046872">
    <property type="term" value="F:metal ion binding"/>
    <property type="evidence" value="ECO:0007669"/>
    <property type="project" value="UniProtKB-KW"/>
</dbReference>
<dbReference type="InterPro" id="IPR050377">
    <property type="entry name" value="Radical_SAM_PqqE_MftC-like"/>
</dbReference>
<gene>
    <name evidence="6" type="ORF">HA252_00480</name>
    <name evidence="7" type="ORF">J4203_02500</name>
</gene>
<reference evidence="8" key="1">
    <citation type="journal article" date="2020" name="bioRxiv">
        <title>A rank-normalized archaeal taxonomy based on genome phylogeny resolves widespread incomplete and uneven classifications.</title>
        <authorList>
            <person name="Rinke C."/>
            <person name="Chuvochina M."/>
            <person name="Mussig A.J."/>
            <person name="Chaumeil P.-A."/>
            <person name="Waite D.W."/>
            <person name="Whitman W.B."/>
            <person name="Parks D.H."/>
            <person name="Hugenholtz P."/>
        </authorList>
    </citation>
    <scope>NUCLEOTIDE SEQUENCE [LARGE SCALE GENOMIC DNA]</scope>
</reference>
<dbReference type="GO" id="GO:0051536">
    <property type="term" value="F:iron-sulfur cluster binding"/>
    <property type="evidence" value="ECO:0007669"/>
    <property type="project" value="UniProtKB-KW"/>
</dbReference>
<dbReference type="Proteomes" id="UP000564964">
    <property type="component" value="Unassembled WGS sequence"/>
</dbReference>
<evidence type="ECO:0000313" key="7">
    <source>
        <dbReference type="EMBL" id="MBS3062716.1"/>
    </source>
</evidence>
<accession>A0A7J4JEX4</accession>
<keyword evidence="3" id="KW-0408">Iron</keyword>
<evidence type="ECO:0000256" key="4">
    <source>
        <dbReference type="ARBA" id="ARBA00023014"/>
    </source>
</evidence>
<protein>
    <submittedName>
        <fullName evidence="6">Radical SAM protein</fullName>
    </submittedName>
</protein>
<evidence type="ECO:0000313" key="6">
    <source>
        <dbReference type="EMBL" id="HIH15864.1"/>
    </source>
</evidence>
<dbReference type="Proteomes" id="UP000678237">
    <property type="component" value="Unassembled WGS sequence"/>
</dbReference>
<dbReference type="InterPro" id="IPR007197">
    <property type="entry name" value="rSAM"/>
</dbReference>
<dbReference type="PANTHER" id="PTHR11228:SF7">
    <property type="entry name" value="PQQA PEPTIDE CYCLASE"/>
    <property type="match status" value="1"/>
</dbReference>
<dbReference type="InterPro" id="IPR058240">
    <property type="entry name" value="rSAM_sf"/>
</dbReference>
<dbReference type="PANTHER" id="PTHR11228">
    <property type="entry name" value="RADICAL SAM DOMAIN PROTEIN"/>
    <property type="match status" value="1"/>
</dbReference>
<keyword evidence="4" id="KW-0411">Iron-sulfur</keyword>
<proteinExistence type="predicted"/>
<dbReference type="GO" id="GO:0003824">
    <property type="term" value="F:catalytic activity"/>
    <property type="evidence" value="ECO:0007669"/>
    <property type="project" value="InterPro"/>
</dbReference>
<dbReference type="CDD" id="cd01335">
    <property type="entry name" value="Radical_SAM"/>
    <property type="match status" value="1"/>
</dbReference>
<evidence type="ECO:0000313" key="8">
    <source>
        <dbReference type="Proteomes" id="UP000564964"/>
    </source>
</evidence>
<keyword evidence="1" id="KW-0949">S-adenosyl-L-methionine</keyword>
<feature type="domain" description="Radical SAM core" evidence="5">
    <location>
        <begin position="23"/>
        <end position="158"/>
    </location>
</feature>
<dbReference type="Pfam" id="PF04055">
    <property type="entry name" value="Radical_SAM"/>
    <property type="match status" value="1"/>
</dbReference>
<evidence type="ECO:0000256" key="3">
    <source>
        <dbReference type="ARBA" id="ARBA00023004"/>
    </source>
</evidence>
<dbReference type="EMBL" id="JAGVWE010000002">
    <property type="protein sequence ID" value="MBS3062716.1"/>
    <property type="molecule type" value="Genomic_DNA"/>
</dbReference>
<dbReference type="EMBL" id="DUGH01000011">
    <property type="protein sequence ID" value="HIH15864.1"/>
    <property type="molecule type" value="Genomic_DNA"/>
</dbReference>
<evidence type="ECO:0000256" key="2">
    <source>
        <dbReference type="ARBA" id="ARBA00022723"/>
    </source>
</evidence>
<sequence length="345" mass="39238">MSLEQRIARKSKEWGLKQISTMVIDNCNAKCLQCFVWKREPRPRFSPEEMDQFLSHSDISKLTSFSISGGEPTLRNDLRDILLAIRQHYSGHMVVQSNCFMKPRLIKAVKNIENLTVCCSIDGVGEMHSTLRGMPGGYEMVIDTMESLKQEGIDFLVSFTVQSRNQHQIFDVFDIAKRFDVPFWTRPAGTGHLFNKYDQDQLDSKKLIADLEKIKEINPVWISADIDYLKQGHLPFPCTAGYNSVLIAPNFDVFPCSHCSETWLLGNIRDVNYNLNALLTPKFSANCRKCINEIAHPFIAQEKYGFMESELPKLMAKPPGYFLKGLIHPVKAAARVKKLVEAISS</sequence>
<dbReference type="Gene3D" id="3.20.20.70">
    <property type="entry name" value="Aldolase class I"/>
    <property type="match status" value="1"/>
</dbReference>
<dbReference type="SFLD" id="SFLDS00029">
    <property type="entry name" value="Radical_SAM"/>
    <property type="match status" value="1"/>
</dbReference>
<dbReference type="SFLD" id="SFLDG01067">
    <property type="entry name" value="SPASM/twitch_domain_containing"/>
    <property type="match status" value="1"/>
</dbReference>
<reference evidence="7" key="3">
    <citation type="submission" date="2021-05" db="EMBL/GenBank/DDBJ databases">
        <title>Protein family content uncovers lineage relationships and bacterial pathway maintenance mechanisms in DPANN archaea.</title>
        <authorList>
            <person name="Castelle C.J."/>
            <person name="Meheust R."/>
            <person name="Jaffe A.L."/>
            <person name="Seitz K."/>
            <person name="Gong X."/>
            <person name="Baker B.J."/>
            <person name="Banfield J.F."/>
        </authorList>
    </citation>
    <scope>NUCLEOTIDE SEQUENCE</scope>
    <source>
        <strain evidence="7">RIFCSPLOWO2_01_FULL_58_19</strain>
    </source>
</reference>
<evidence type="ECO:0000256" key="1">
    <source>
        <dbReference type="ARBA" id="ARBA00022691"/>
    </source>
</evidence>
<organism evidence="6 8">
    <name type="scientific">Candidatus Iainarchaeum sp</name>
    <dbReference type="NCBI Taxonomy" id="3101447"/>
    <lineage>
        <taxon>Archaea</taxon>
        <taxon>Candidatus Iainarchaeota</taxon>
        <taxon>Candidatus Iainarchaeia</taxon>
        <taxon>Candidatus Iainarchaeales</taxon>
        <taxon>Candidatus Iainarchaeaceae</taxon>
        <taxon>Candidatus Iainarchaeum</taxon>
    </lineage>
</organism>